<evidence type="ECO:0000313" key="2">
    <source>
        <dbReference type="EMBL" id="CRK22005.1"/>
    </source>
</evidence>
<keyword evidence="3" id="KW-1185">Reference proteome</keyword>
<evidence type="ECO:0000256" key="1">
    <source>
        <dbReference type="SAM" id="MobiDB-lite"/>
    </source>
</evidence>
<sequence>MGKATPSTDRQARRHNPLQDDILATGILKNKAPKVKKGKKTKEDDENYVDNKQSQNILRLGRELAEEDEGPKPVAKPTVDMFGIEARYGIEAPDEDRQYDDDEAWGDEDEVVEEIELDPEDLEMYRKFM</sequence>
<reference evidence="2 3" key="1">
    <citation type="submission" date="2015-05" db="EMBL/GenBank/DDBJ databases">
        <authorList>
            <person name="Wang D.B."/>
            <person name="Wang M."/>
        </authorList>
    </citation>
    <scope>NUCLEOTIDE SEQUENCE [LARGE SCALE GENOMIC DNA]</scope>
    <source>
        <strain evidence="2">VL1</strain>
    </source>
</reference>
<proteinExistence type="predicted"/>
<feature type="compositionally biased region" description="Basic residues" evidence="1">
    <location>
        <begin position="31"/>
        <end position="40"/>
    </location>
</feature>
<name>A0A0G4LJY8_VERLO</name>
<dbReference type="Proteomes" id="UP000044602">
    <property type="component" value="Unassembled WGS sequence"/>
</dbReference>
<organism evidence="2 3">
    <name type="scientific">Verticillium longisporum</name>
    <name type="common">Verticillium dahliae var. longisporum</name>
    <dbReference type="NCBI Taxonomy" id="100787"/>
    <lineage>
        <taxon>Eukaryota</taxon>
        <taxon>Fungi</taxon>
        <taxon>Dikarya</taxon>
        <taxon>Ascomycota</taxon>
        <taxon>Pezizomycotina</taxon>
        <taxon>Sordariomycetes</taxon>
        <taxon>Hypocreomycetidae</taxon>
        <taxon>Glomerellales</taxon>
        <taxon>Plectosphaerellaceae</taxon>
        <taxon>Verticillium</taxon>
    </lineage>
</organism>
<dbReference type="AlphaFoldDB" id="A0A0G4LJY8"/>
<dbReference type="EMBL" id="CVQH01013337">
    <property type="protein sequence ID" value="CRK22005.1"/>
    <property type="molecule type" value="Genomic_DNA"/>
</dbReference>
<gene>
    <name evidence="2" type="ORF">BN1708_017907</name>
</gene>
<feature type="non-terminal residue" evidence="2">
    <location>
        <position position="129"/>
    </location>
</feature>
<accession>A0A0G4LJY8</accession>
<dbReference type="STRING" id="100787.A0A0G4LJY8"/>
<feature type="region of interest" description="Disordered" evidence="1">
    <location>
        <begin position="1"/>
        <end position="52"/>
    </location>
</feature>
<protein>
    <submittedName>
        <fullName evidence="2">Uncharacterized protein</fullName>
    </submittedName>
</protein>
<evidence type="ECO:0000313" key="3">
    <source>
        <dbReference type="Proteomes" id="UP000044602"/>
    </source>
</evidence>